<evidence type="ECO:0000313" key="1">
    <source>
        <dbReference type="EMBL" id="RZD16373.1"/>
    </source>
</evidence>
<dbReference type="EMBL" id="SGBC01000002">
    <property type="protein sequence ID" value="RZD16373.1"/>
    <property type="molecule type" value="Genomic_DNA"/>
</dbReference>
<protein>
    <submittedName>
        <fullName evidence="1">DUF721 domain-containing protein</fullName>
    </submittedName>
</protein>
<reference evidence="1 2" key="1">
    <citation type="journal article" date="2019" name="ISME J.">
        <title>Insights into ecological role of a new deltaproteobacterial order Candidatus Acidulodesulfobacterales by metagenomics and metatranscriptomics.</title>
        <authorList>
            <person name="Tan S."/>
            <person name="Liu J."/>
            <person name="Fang Y."/>
            <person name="Hedlund B.P."/>
            <person name="Lian Z.H."/>
            <person name="Huang L.Y."/>
            <person name="Li J.T."/>
            <person name="Huang L.N."/>
            <person name="Li W.J."/>
            <person name="Jiang H.C."/>
            <person name="Dong H.L."/>
            <person name="Shu W.S."/>
        </authorList>
    </citation>
    <scope>NUCLEOTIDE SEQUENCE [LARGE SCALE GENOMIC DNA]</scope>
    <source>
        <strain evidence="1">AP2</strain>
    </source>
</reference>
<name>A0A519BGI0_ACIG2</name>
<evidence type="ECO:0000313" key="2">
    <source>
        <dbReference type="Proteomes" id="UP000316562"/>
    </source>
</evidence>
<proteinExistence type="predicted"/>
<accession>A0A519BGI0</accession>
<sequence>MKTAYPKNLQENLSKNLPTNLKDILSDILKNKLKISDYDTLLLTTNWIDICGKDLGGKTKPKYIRGKTLTVFTDSPVLSFELNFLKDEFIQKINDYLTKLNENHREADNITDIKFKNVDY</sequence>
<dbReference type="AlphaFoldDB" id="A0A519BGI0"/>
<gene>
    <name evidence="1" type="ORF">EVJ46_04915</name>
</gene>
<dbReference type="InterPro" id="IPR007922">
    <property type="entry name" value="DciA-like"/>
</dbReference>
<comment type="caution">
    <text evidence="1">The sequence shown here is derived from an EMBL/GenBank/DDBJ whole genome shotgun (WGS) entry which is preliminary data.</text>
</comment>
<dbReference type="Pfam" id="PF05258">
    <property type="entry name" value="DciA"/>
    <property type="match status" value="1"/>
</dbReference>
<organism evidence="1 2">
    <name type="scientific">Acididesulfobacter guangdongensis</name>
    <dbReference type="NCBI Taxonomy" id="2597225"/>
    <lineage>
        <taxon>Bacteria</taxon>
        <taxon>Deltaproteobacteria</taxon>
        <taxon>Candidatus Acidulodesulfobacterales</taxon>
        <taxon>Candidatus Acididesulfobacter</taxon>
    </lineage>
</organism>
<dbReference type="Proteomes" id="UP000316562">
    <property type="component" value="Unassembled WGS sequence"/>
</dbReference>